<reference evidence="5" key="1">
    <citation type="submission" date="2022-09" db="EMBL/GenBank/DDBJ databases">
        <title>Fusarium specimens isolated from Avocado Roots.</title>
        <authorList>
            <person name="Stajich J."/>
            <person name="Roper C."/>
            <person name="Heimlech-Rivalta G."/>
        </authorList>
    </citation>
    <scope>NUCLEOTIDE SEQUENCE</scope>
    <source>
        <strain evidence="5">A02</strain>
    </source>
</reference>
<feature type="compositionally biased region" description="Polar residues" evidence="3">
    <location>
        <begin position="67"/>
        <end position="90"/>
    </location>
</feature>
<feature type="region of interest" description="Disordered" evidence="3">
    <location>
        <begin position="53"/>
        <end position="91"/>
    </location>
</feature>
<feature type="domain" description="Zn(2)-C6 fungal-type" evidence="4">
    <location>
        <begin position="14"/>
        <end position="44"/>
    </location>
</feature>
<gene>
    <name evidence="5" type="ORF">NW755_012316</name>
</gene>
<dbReference type="InterPro" id="IPR036864">
    <property type="entry name" value="Zn2-C6_fun-type_DNA-bd_sf"/>
</dbReference>
<dbReference type="GO" id="GO:0005634">
    <property type="term" value="C:nucleus"/>
    <property type="evidence" value="ECO:0007669"/>
    <property type="project" value="UniProtKB-SubCell"/>
</dbReference>
<dbReference type="GO" id="GO:0008270">
    <property type="term" value="F:zinc ion binding"/>
    <property type="evidence" value="ECO:0007669"/>
    <property type="project" value="InterPro"/>
</dbReference>
<dbReference type="EMBL" id="JAOQAV010000056">
    <property type="protein sequence ID" value="KAJ4179591.1"/>
    <property type="molecule type" value="Genomic_DNA"/>
</dbReference>
<evidence type="ECO:0000256" key="3">
    <source>
        <dbReference type="SAM" id="MobiDB-lite"/>
    </source>
</evidence>
<dbReference type="PROSITE" id="PS50048">
    <property type="entry name" value="ZN2_CY6_FUNGAL_2"/>
    <property type="match status" value="1"/>
</dbReference>
<proteinExistence type="predicted"/>
<name>A0A9W8QWK9_9HYPO</name>
<dbReference type="InterPro" id="IPR021858">
    <property type="entry name" value="Fun_TF"/>
</dbReference>
<accession>A0A9W8QWK9</accession>
<sequence length="560" mass="61335">MPASRTPRKRVTTGCLPCRRRKKKCGEEKPNCRNCHRNFLTCEWPEHVTAQRGERAAQHAAPPSVDADNTSPASQPQVTLSRSSKQQESLDTGDDALNIQDVILAAASRCSPPCPSPAQTASFQGASPEYPPLPPACLQASQLSPASLDALPSASAPGRPRWIPRQLNFLQVDWPPSANQFLDYYLSMTVPRLVVYPCPSSENPFVNLLLPVALSHRLALDAVFALAAAQSLDPQSRNLYGSVLSRLRIALQAESIGSEIVVATLMLIFFETAEGHSQSHVVQHLSGLAKLLKHRRDVGRHSKLDGFAMEVLLYHVVTACVADNTALGALETIILSASGQSLTWGALTGGLPRTHCLSGLASDLFELILETMSLNQLCSISETDITDELAPPSEELLVAGLCLSTKINSWMPPPAEMSEIPLHIVGQEDVYHQLFDTALIWKQAAFVNLLLTVFRRGISPADCRISNAIEDAMILLDRLPCQITIETCLNWPLVILGSCATGEDHRNTVLKRGRSMGWLKFRNVSMAIDLVRRVWQDLDSTDEFRLLDLVHLPSFSVVLS</sequence>
<evidence type="ECO:0000256" key="1">
    <source>
        <dbReference type="ARBA" id="ARBA00004123"/>
    </source>
</evidence>
<dbReference type="SMART" id="SM00066">
    <property type="entry name" value="GAL4"/>
    <property type="match status" value="1"/>
</dbReference>
<evidence type="ECO:0000259" key="4">
    <source>
        <dbReference type="PROSITE" id="PS50048"/>
    </source>
</evidence>
<organism evidence="5 6">
    <name type="scientific">Fusarium falciforme</name>
    <dbReference type="NCBI Taxonomy" id="195108"/>
    <lineage>
        <taxon>Eukaryota</taxon>
        <taxon>Fungi</taxon>
        <taxon>Dikarya</taxon>
        <taxon>Ascomycota</taxon>
        <taxon>Pezizomycotina</taxon>
        <taxon>Sordariomycetes</taxon>
        <taxon>Hypocreomycetidae</taxon>
        <taxon>Hypocreales</taxon>
        <taxon>Nectriaceae</taxon>
        <taxon>Fusarium</taxon>
        <taxon>Fusarium solani species complex</taxon>
    </lineage>
</organism>
<dbReference type="PROSITE" id="PS00463">
    <property type="entry name" value="ZN2_CY6_FUNGAL_1"/>
    <property type="match status" value="1"/>
</dbReference>
<dbReference type="GO" id="GO:0000981">
    <property type="term" value="F:DNA-binding transcription factor activity, RNA polymerase II-specific"/>
    <property type="evidence" value="ECO:0007669"/>
    <property type="project" value="InterPro"/>
</dbReference>
<dbReference type="Pfam" id="PF11951">
    <property type="entry name" value="Fungal_trans_2"/>
    <property type="match status" value="1"/>
</dbReference>
<dbReference type="SUPFAM" id="SSF57701">
    <property type="entry name" value="Zn2/Cys6 DNA-binding domain"/>
    <property type="match status" value="1"/>
</dbReference>
<dbReference type="InterPro" id="IPR001138">
    <property type="entry name" value="Zn2Cys6_DnaBD"/>
</dbReference>
<keyword evidence="6" id="KW-1185">Reference proteome</keyword>
<dbReference type="Pfam" id="PF00172">
    <property type="entry name" value="Zn_clus"/>
    <property type="match status" value="1"/>
</dbReference>
<dbReference type="PANTHER" id="PTHR37534:SF46">
    <property type="entry name" value="ZN(II)2CYS6 TRANSCRIPTION FACTOR (EUROFUNG)"/>
    <property type="match status" value="1"/>
</dbReference>
<evidence type="ECO:0000313" key="6">
    <source>
        <dbReference type="Proteomes" id="UP001152087"/>
    </source>
</evidence>
<evidence type="ECO:0000256" key="2">
    <source>
        <dbReference type="ARBA" id="ARBA00023242"/>
    </source>
</evidence>
<dbReference type="Gene3D" id="4.10.240.10">
    <property type="entry name" value="Zn(2)-C6 fungal-type DNA-binding domain"/>
    <property type="match status" value="1"/>
</dbReference>
<keyword evidence="2" id="KW-0539">Nucleus</keyword>
<evidence type="ECO:0000313" key="5">
    <source>
        <dbReference type="EMBL" id="KAJ4179591.1"/>
    </source>
</evidence>
<protein>
    <recommendedName>
        <fullName evidence="4">Zn(2)-C6 fungal-type domain-containing protein</fullName>
    </recommendedName>
</protein>
<dbReference type="CDD" id="cd00067">
    <property type="entry name" value="GAL4"/>
    <property type="match status" value="1"/>
</dbReference>
<dbReference type="Proteomes" id="UP001152087">
    <property type="component" value="Unassembled WGS sequence"/>
</dbReference>
<comment type="caution">
    <text evidence="5">The sequence shown here is derived from an EMBL/GenBank/DDBJ whole genome shotgun (WGS) entry which is preliminary data.</text>
</comment>
<dbReference type="AlphaFoldDB" id="A0A9W8QWK9"/>
<dbReference type="PANTHER" id="PTHR37534">
    <property type="entry name" value="TRANSCRIPTIONAL ACTIVATOR PROTEIN UGA3"/>
    <property type="match status" value="1"/>
</dbReference>
<comment type="subcellular location">
    <subcellularLocation>
        <location evidence="1">Nucleus</location>
    </subcellularLocation>
</comment>